<dbReference type="RefSeq" id="WP_368647951.1">
    <property type="nucleotide sequence ID" value="NZ_CP158253.1"/>
</dbReference>
<dbReference type="EMBL" id="CP158253">
    <property type="protein sequence ID" value="XDJ45373.1"/>
    <property type="molecule type" value="Genomic_DNA"/>
</dbReference>
<evidence type="ECO:0000313" key="1">
    <source>
        <dbReference type="EMBL" id="XDJ45373.1"/>
    </source>
</evidence>
<protein>
    <submittedName>
        <fullName evidence="1">Uncharacterized protein</fullName>
    </submittedName>
</protein>
<reference evidence="1" key="1">
    <citation type="submission" date="2024-05" db="EMBL/GenBank/DDBJ databases">
        <authorList>
            <person name="Luo Y.-C."/>
            <person name="Nicholds J."/>
            <person name="Mortimer T."/>
            <person name="Maboni G."/>
        </authorList>
    </citation>
    <scope>NUCLEOTIDE SEQUENCE</scope>
    <source>
        <strain evidence="1">153271</strain>
    </source>
</reference>
<organism evidence="1">
    <name type="scientific">Castellaniella ginsengisoli</name>
    <dbReference type="NCBI Taxonomy" id="546114"/>
    <lineage>
        <taxon>Bacteria</taxon>
        <taxon>Pseudomonadati</taxon>
        <taxon>Pseudomonadota</taxon>
        <taxon>Betaproteobacteria</taxon>
        <taxon>Burkholderiales</taxon>
        <taxon>Alcaligenaceae</taxon>
        <taxon>Castellaniella</taxon>
    </lineage>
</organism>
<proteinExistence type="predicted"/>
<name>A0AB39CTV4_9BURK</name>
<accession>A0AB39CTV4</accession>
<dbReference type="AlphaFoldDB" id="A0AB39CTV4"/>
<sequence length="123" mass="14842">MIVEDRPLTGHDLLWNWARWCWTGETPGNMARYVPQEDDYRPIMVDHARAVQVLYERLSRHEMMIIQAEYTRKNSWFGHLSADGRRTVARRWIREVTGAVLRQEDYVRLLDAFRQRVEKEVLR</sequence>
<gene>
    <name evidence="1" type="ORF">ABRZ02_03545</name>
</gene>